<gene>
    <name evidence="1" type="ORF">E6K73_10495</name>
</gene>
<dbReference type="Proteomes" id="UP000320184">
    <property type="component" value="Unassembled WGS sequence"/>
</dbReference>
<evidence type="ECO:0000313" key="2">
    <source>
        <dbReference type="Proteomes" id="UP000320184"/>
    </source>
</evidence>
<dbReference type="EMBL" id="VBOT01000127">
    <property type="protein sequence ID" value="TMQ49167.1"/>
    <property type="molecule type" value="Genomic_DNA"/>
</dbReference>
<dbReference type="AlphaFoldDB" id="A0A538SCS1"/>
<organism evidence="1 2">
    <name type="scientific">Eiseniibacteriota bacterium</name>
    <dbReference type="NCBI Taxonomy" id="2212470"/>
    <lineage>
        <taxon>Bacteria</taxon>
        <taxon>Candidatus Eiseniibacteriota</taxon>
    </lineage>
</organism>
<evidence type="ECO:0008006" key="3">
    <source>
        <dbReference type="Google" id="ProtNLM"/>
    </source>
</evidence>
<sequence length="106" mass="11659">MNTPMFASIRKYNGAPLLADELAKKQDDIKSVLQPIKGFHAYYLVKTNDGAVSVTVCEDRTGAEESNRVAATWLKDKLPTFATRAPEITTGEVRIQMNGQLAKVGF</sequence>
<reference evidence="1 2" key="1">
    <citation type="journal article" date="2019" name="Nat. Microbiol.">
        <title>Mediterranean grassland soil C-N compound turnover is dependent on rainfall and depth, and is mediated by genomically divergent microorganisms.</title>
        <authorList>
            <person name="Diamond S."/>
            <person name="Andeer P.F."/>
            <person name="Li Z."/>
            <person name="Crits-Christoph A."/>
            <person name="Burstein D."/>
            <person name="Anantharaman K."/>
            <person name="Lane K.R."/>
            <person name="Thomas B.C."/>
            <person name="Pan C."/>
            <person name="Northen T.R."/>
            <person name="Banfield J.F."/>
        </authorList>
    </citation>
    <scope>NUCLEOTIDE SEQUENCE [LARGE SCALE GENOMIC DNA]</scope>
    <source>
        <strain evidence="1">WS_3</strain>
    </source>
</reference>
<comment type="caution">
    <text evidence="1">The sequence shown here is derived from an EMBL/GenBank/DDBJ whole genome shotgun (WGS) entry which is preliminary data.</text>
</comment>
<protein>
    <recommendedName>
        <fullName evidence="3">Antibiotic biosynthesis monooxygenase</fullName>
    </recommendedName>
</protein>
<proteinExistence type="predicted"/>
<evidence type="ECO:0000313" key="1">
    <source>
        <dbReference type="EMBL" id="TMQ49167.1"/>
    </source>
</evidence>
<name>A0A538SCS1_UNCEI</name>
<accession>A0A538SCS1</accession>